<dbReference type="AlphaFoldDB" id="A0A1E4SWW7"/>
<evidence type="ECO:0000313" key="2">
    <source>
        <dbReference type="EMBL" id="ODV83988.1"/>
    </source>
</evidence>
<reference evidence="3" key="1">
    <citation type="submission" date="2016-04" db="EMBL/GenBank/DDBJ databases">
        <title>Comparative genomics of biotechnologically important yeasts.</title>
        <authorList>
            <consortium name="DOE Joint Genome Institute"/>
            <person name="Riley R."/>
            <person name="Haridas S."/>
            <person name="Wolfe K.H."/>
            <person name="Lopes M.R."/>
            <person name="Hittinger C.T."/>
            <person name="Goker M."/>
            <person name="Salamov A."/>
            <person name="Wisecaver J."/>
            <person name="Long T.M."/>
            <person name="Aerts A.L."/>
            <person name="Barry K."/>
            <person name="Choi C."/>
            <person name="Clum A."/>
            <person name="Coughlan A.Y."/>
            <person name="Deshpande S."/>
            <person name="Douglass A.P."/>
            <person name="Hanson S.J."/>
            <person name="Klenk H.-P."/>
            <person name="Labutti K."/>
            <person name="Lapidus A."/>
            <person name="Lindquist E."/>
            <person name="Lipzen A."/>
            <person name="Meier-Kolthoff J.P."/>
            <person name="Ohm R.A."/>
            <person name="Otillar R.P."/>
            <person name="Pangilinan J."/>
            <person name="Peng Y."/>
            <person name="Rokas A."/>
            <person name="Rosa C.A."/>
            <person name="Scheuner C."/>
            <person name="Sibirny A.A."/>
            <person name="Slot J.C."/>
            <person name="Stielow J.B."/>
            <person name="Sun H."/>
            <person name="Kurtzman C.P."/>
            <person name="Blackwell M."/>
            <person name="Grigoriev I.V."/>
            <person name="Jeffries T.W."/>
        </authorList>
    </citation>
    <scope>NUCLEOTIDE SEQUENCE [LARGE SCALE GENOMIC DNA]</scope>
    <source>
        <strain evidence="3">NRRL YB-2248</strain>
    </source>
</reference>
<feature type="transmembrane region" description="Helical" evidence="1">
    <location>
        <begin position="66"/>
        <end position="85"/>
    </location>
</feature>
<dbReference type="InterPro" id="IPR013952">
    <property type="entry name" value="DUF1776_fun"/>
</dbReference>
<accession>A0A1E4SWW7</accession>
<sequence>MPDYVDKVFDYSNDAWNYSYGLVKYTYGLVKSGANTVKEAYSPPPPPPPPPPPSQSYISLIDRFKTISGLPLVIVGGTGILYHFYNKYYSQRVRKAQISCKSGERFEIVLIVGSPQSIVVQKLIRDLNQTGYIVYVSVINELEVSIIENEEDSDIRPLLINFESEASVKSSLLRLINILKQEDGDGEYKYSFKGCLIFPDYFKFPKCKKMDDLNRLEFDRMFSTHFFNLNMLLQNGVLKLLKDSNLRKQQQQEKQEKQKSLFVNGGYSKLIFCNFIPISKNENRKLMLNLTLSMNKLLYDGIYKDNMRNYKPFWKNILNFTNIMRNPDYIDMTMLNINFYKDDESKLVSNRSLSSYITFNSSRTKKITTRRVHHKIYDLLNSQFLFKEYSISN</sequence>
<evidence type="ECO:0000256" key="1">
    <source>
        <dbReference type="SAM" id="Phobius"/>
    </source>
</evidence>
<dbReference type="EMBL" id="KV453859">
    <property type="protein sequence ID" value="ODV83988.1"/>
    <property type="molecule type" value="Genomic_DNA"/>
</dbReference>
<proteinExistence type="predicted"/>
<dbReference type="OrthoDB" id="5308060at2759"/>
<keyword evidence="1" id="KW-0472">Membrane</keyword>
<protein>
    <submittedName>
        <fullName evidence="2">Uncharacterized protein</fullName>
    </submittedName>
</protein>
<name>A0A1E4SWW7_9ASCO</name>
<keyword evidence="1" id="KW-1133">Transmembrane helix</keyword>
<gene>
    <name evidence="2" type="ORF">CANARDRAFT_201839</name>
</gene>
<evidence type="ECO:0000313" key="3">
    <source>
        <dbReference type="Proteomes" id="UP000094801"/>
    </source>
</evidence>
<dbReference type="SUPFAM" id="SSF101447">
    <property type="entry name" value="Formin homology 2 domain (FH2 domain)"/>
    <property type="match status" value="1"/>
</dbReference>
<dbReference type="Proteomes" id="UP000094801">
    <property type="component" value="Unassembled WGS sequence"/>
</dbReference>
<keyword evidence="3" id="KW-1185">Reference proteome</keyword>
<dbReference type="Pfam" id="PF08643">
    <property type="entry name" value="DUF1776"/>
    <property type="match status" value="1"/>
</dbReference>
<keyword evidence="1" id="KW-0812">Transmembrane</keyword>
<organism evidence="2 3">
    <name type="scientific">[Candida] arabinofermentans NRRL YB-2248</name>
    <dbReference type="NCBI Taxonomy" id="983967"/>
    <lineage>
        <taxon>Eukaryota</taxon>
        <taxon>Fungi</taxon>
        <taxon>Dikarya</taxon>
        <taxon>Ascomycota</taxon>
        <taxon>Saccharomycotina</taxon>
        <taxon>Pichiomycetes</taxon>
        <taxon>Pichiales</taxon>
        <taxon>Pichiaceae</taxon>
        <taxon>Ogataea</taxon>
        <taxon>Ogataea/Candida clade</taxon>
    </lineage>
</organism>